<dbReference type="InterPro" id="IPR052964">
    <property type="entry name" value="Sporulation_signal_mat"/>
</dbReference>
<evidence type="ECO:0000256" key="1">
    <source>
        <dbReference type="ARBA" id="ARBA00004127"/>
    </source>
</evidence>
<dbReference type="Proteomes" id="UP000655868">
    <property type="component" value="Unassembled WGS sequence"/>
</dbReference>
<dbReference type="EMBL" id="JAEMNV010000004">
    <property type="protein sequence ID" value="MBJ8340048.1"/>
    <property type="molecule type" value="Genomic_DNA"/>
</dbReference>
<evidence type="ECO:0000256" key="4">
    <source>
        <dbReference type="ARBA" id="ARBA00023136"/>
    </source>
</evidence>
<feature type="transmembrane region" description="Helical" evidence="6">
    <location>
        <begin position="254"/>
        <end position="284"/>
    </location>
</feature>
<feature type="transmembrane region" description="Helical" evidence="6">
    <location>
        <begin position="29"/>
        <end position="52"/>
    </location>
</feature>
<dbReference type="PANTHER" id="PTHR39535">
    <property type="entry name" value="SPORULATION-DELAYING PROTEIN SDPB"/>
    <property type="match status" value="1"/>
</dbReference>
<feature type="transmembrane region" description="Helical" evidence="6">
    <location>
        <begin position="226"/>
        <end position="247"/>
    </location>
</feature>
<protein>
    <submittedName>
        <fullName evidence="8">HTTM domain-containing protein</fullName>
    </submittedName>
</protein>
<dbReference type="RefSeq" id="WP_199704810.1">
    <property type="nucleotide sequence ID" value="NZ_JAEMNV010000004.1"/>
</dbReference>
<accession>A0A934NRF0</accession>
<dbReference type="InterPro" id="IPR011020">
    <property type="entry name" value="HTTM-like"/>
</dbReference>
<evidence type="ECO:0000256" key="6">
    <source>
        <dbReference type="SAM" id="Phobius"/>
    </source>
</evidence>
<feature type="compositionally biased region" description="Basic and acidic residues" evidence="5">
    <location>
        <begin position="355"/>
        <end position="369"/>
    </location>
</feature>
<evidence type="ECO:0000256" key="3">
    <source>
        <dbReference type="ARBA" id="ARBA00022989"/>
    </source>
</evidence>
<name>A0A934NRF0_9NOCA</name>
<keyword evidence="2 6" id="KW-0812">Transmembrane</keyword>
<evidence type="ECO:0000313" key="8">
    <source>
        <dbReference type="EMBL" id="MBJ8340048.1"/>
    </source>
</evidence>
<comment type="caution">
    <text evidence="8">The sequence shown here is derived from an EMBL/GenBank/DDBJ whole genome shotgun (WGS) entry which is preliminary data.</text>
</comment>
<evidence type="ECO:0000256" key="5">
    <source>
        <dbReference type="SAM" id="MobiDB-lite"/>
    </source>
</evidence>
<keyword evidence="3 6" id="KW-1133">Transmembrane helix</keyword>
<keyword evidence="9" id="KW-1185">Reference proteome</keyword>
<evidence type="ECO:0000256" key="2">
    <source>
        <dbReference type="ARBA" id="ARBA00022692"/>
    </source>
</evidence>
<dbReference type="InterPro" id="IPR053934">
    <property type="entry name" value="HTTM_dom"/>
</dbReference>
<dbReference type="PANTHER" id="PTHR39535:SF2">
    <property type="entry name" value="HTTM DOMAIN-CONTAINING PROTEIN"/>
    <property type="match status" value="1"/>
</dbReference>
<dbReference type="Pfam" id="PF05090">
    <property type="entry name" value="HTTM"/>
    <property type="match status" value="1"/>
</dbReference>
<feature type="domain" description="HTTM-like" evidence="7">
    <location>
        <begin position="24"/>
        <end position="291"/>
    </location>
</feature>
<keyword evidence="4 6" id="KW-0472">Membrane</keyword>
<dbReference type="AlphaFoldDB" id="A0A934NRF0"/>
<gene>
    <name evidence="8" type="ORF">JGU71_14230</name>
</gene>
<comment type="subcellular location">
    <subcellularLocation>
        <location evidence="1">Endomembrane system</location>
        <topology evidence="1">Multi-pass membrane protein</topology>
    </subcellularLocation>
</comment>
<organism evidence="8 9">
    <name type="scientific">Antrihabitans stalagmiti</name>
    <dbReference type="NCBI Taxonomy" id="2799499"/>
    <lineage>
        <taxon>Bacteria</taxon>
        <taxon>Bacillati</taxon>
        <taxon>Actinomycetota</taxon>
        <taxon>Actinomycetes</taxon>
        <taxon>Mycobacteriales</taxon>
        <taxon>Nocardiaceae</taxon>
        <taxon>Antrihabitans</taxon>
    </lineage>
</organism>
<feature type="compositionally biased region" description="Low complexity" evidence="5">
    <location>
        <begin position="325"/>
        <end position="341"/>
    </location>
</feature>
<evidence type="ECO:0000313" key="9">
    <source>
        <dbReference type="Proteomes" id="UP000655868"/>
    </source>
</evidence>
<reference evidence="8" key="1">
    <citation type="submission" date="2020-12" db="EMBL/GenBank/DDBJ databases">
        <title>Antrihabitans popcorni sp. nov. and Antrihabitans auranticaus sp. nov., isolated from a larva cave.</title>
        <authorList>
            <person name="Lee S.D."/>
            <person name="Kim I.S."/>
        </authorList>
    </citation>
    <scope>NUCLEOTIDE SEQUENCE</scope>
    <source>
        <strain evidence="8">YC3-6</strain>
    </source>
</reference>
<dbReference type="SMART" id="SM00752">
    <property type="entry name" value="HTTM"/>
    <property type="match status" value="1"/>
</dbReference>
<feature type="transmembrane region" description="Helical" evidence="6">
    <location>
        <begin position="171"/>
        <end position="190"/>
    </location>
</feature>
<dbReference type="GO" id="GO:0012505">
    <property type="term" value="C:endomembrane system"/>
    <property type="evidence" value="ECO:0007669"/>
    <property type="project" value="UniProtKB-SubCell"/>
</dbReference>
<sequence>MTTTTKSRFSWVSAGVEAWRKFWFEPQSAATLGFIRIAYGVLAIVWTVSLLPDLHDLFGESGVQPKAAPGDYQWSVLNIWSGDIAVWAVWGTLMVGSIALTLGWHSRLAALLVFVCMVSFQRRDIYVFNSGDVLVRMEALMLALAPCGAALSLDRRRTAGSFWSAQLRAPWVIRLMQVQLSLIYLVTVHGKVAGTTWNDGTAVAYALQLRDLQNFAAPEWLWTSPFFMNVATWGTLLVELALGVFVWNKRLRPYVLIAGVVMHLMILTSLAVAFFSFAMFILYLSFVSPETAMRWAENLSGRALRDRSRKVVGVLGREGKAAAAEPVAAVEPRSADATQSADDADEPARSRHRRELAEAESSRLQEKSSRRSRRRAKAADPEPVDYYADAPEAFTPPEAIEPNPPGQRRFDAFSRD</sequence>
<feature type="region of interest" description="Disordered" evidence="5">
    <location>
        <begin position="325"/>
        <end position="416"/>
    </location>
</feature>
<proteinExistence type="predicted"/>
<evidence type="ECO:0000259" key="7">
    <source>
        <dbReference type="SMART" id="SM00752"/>
    </source>
</evidence>